<reference evidence="1 2" key="1">
    <citation type="submission" date="2013-04" db="EMBL/GenBank/DDBJ databases">
        <authorList>
            <person name="Weinstock G."/>
            <person name="Sodergren E."/>
            <person name="Lobos E.A."/>
            <person name="Fulton L."/>
            <person name="Fulton R."/>
            <person name="Courtney L."/>
            <person name="Fronick C."/>
            <person name="O'Laughlin M."/>
            <person name="Godfrey J."/>
            <person name="Wilson R.M."/>
            <person name="Miner T."/>
            <person name="Farmer C."/>
            <person name="Delehaunty K."/>
            <person name="Cordes M."/>
            <person name="Minx P."/>
            <person name="Tomlinson C."/>
            <person name="Chen J."/>
            <person name="Wollam A."/>
            <person name="Pepin K.H."/>
            <person name="Palsikar V.B."/>
            <person name="Zhang X."/>
            <person name="Suruliraj S."/>
            <person name="Perna N.T."/>
            <person name="Plunkett G."/>
            <person name="Warren W."/>
            <person name="Mitreva M."/>
            <person name="Mardis E.R."/>
            <person name="Wilson R.K."/>
        </authorList>
    </citation>
    <scope>NUCLEOTIDE SEQUENCE [LARGE SCALE GENOMIC DNA]</scope>
    <source>
        <strain evidence="1 2">DSM 4568</strain>
    </source>
</reference>
<proteinExistence type="predicted"/>
<accession>S3IYC2</accession>
<dbReference type="STRING" id="566551.HMPREF0201_01303"/>
<evidence type="ECO:0000313" key="1">
    <source>
        <dbReference type="EMBL" id="EPF18698.1"/>
    </source>
</evidence>
<name>S3IYC2_9ENTR</name>
<dbReference type="Proteomes" id="UP000014585">
    <property type="component" value="Unassembled WGS sequence"/>
</dbReference>
<protein>
    <submittedName>
        <fullName evidence="1">Uncharacterized protein</fullName>
    </submittedName>
</protein>
<dbReference type="EMBL" id="ATDT01000006">
    <property type="protein sequence ID" value="EPF18698.1"/>
    <property type="molecule type" value="Genomic_DNA"/>
</dbReference>
<evidence type="ECO:0000313" key="2">
    <source>
        <dbReference type="Proteomes" id="UP000014585"/>
    </source>
</evidence>
<sequence length="41" mass="4759">MLCDFAHINPRHRINRCNTAPLNDKTDNVIKTYCSRRGEGK</sequence>
<organism evidence="1 2">
    <name type="scientific">Cedecea davisae DSM 4568</name>
    <dbReference type="NCBI Taxonomy" id="566551"/>
    <lineage>
        <taxon>Bacteria</taxon>
        <taxon>Pseudomonadati</taxon>
        <taxon>Pseudomonadota</taxon>
        <taxon>Gammaproteobacteria</taxon>
        <taxon>Enterobacterales</taxon>
        <taxon>Enterobacteriaceae</taxon>
        <taxon>Cedecea</taxon>
    </lineage>
</organism>
<dbReference type="HOGENOM" id="CLU_3267516_0_0_6"/>
<dbReference type="AlphaFoldDB" id="S3IYC2"/>
<gene>
    <name evidence="1" type="ORF">HMPREF0201_01303</name>
</gene>
<comment type="caution">
    <text evidence="1">The sequence shown here is derived from an EMBL/GenBank/DDBJ whole genome shotgun (WGS) entry which is preliminary data.</text>
</comment>